<evidence type="ECO:0000313" key="1">
    <source>
        <dbReference type="EMBL" id="OES46020.1"/>
    </source>
</evidence>
<evidence type="ECO:0000313" key="2">
    <source>
        <dbReference type="Proteomes" id="UP000095658"/>
    </source>
</evidence>
<reference evidence="1 2" key="1">
    <citation type="submission" date="2016-06" db="EMBL/GenBank/DDBJ databases">
        <title>Domibacillus iocasae genome sequencing.</title>
        <authorList>
            <person name="Verma A."/>
            <person name="Pal Y."/>
            <person name="Ojha A.K."/>
            <person name="Krishnamurthi S."/>
        </authorList>
    </citation>
    <scope>NUCLEOTIDE SEQUENCE [LARGE SCALE GENOMIC DNA]</scope>
    <source>
        <strain evidence="1 2">DSM 29979</strain>
    </source>
</reference>
<dbReference type="Proteomes" id="UP000095658">
    <property type="component" value="Unassembled WGS sequence"/>
</dbReference>
<dbReference type="EMBL" id="MAMP01000007">
    <property type="protein sequence ID" value="OES46020.1"/>
    <property type="molecule type" value="Genomic_DNA"/>
</dbReference>
<accession>A0A1E7DSH3</accession>
<name>A0A1E7DSH3_9BACI</name>
<comment type="caution">
    <text evidence="1">The sequence shown here is derived from an EMBL/GenBank/DDBJ whole genome shotgun (WGS) entry which is preliminary data.</text>
</comment>
<dbReference type="OrthoDB" id="2428905at2"/>
<sequence length="73" mass="8409">MSVNNIKNQLKTLCYYNNCEITHTFSKDGHPFLKVCCLKNTKTLQVTFVACQTIEYYEDVTKAASIIEKLINE</sequence>
<proteinExistence type="predicted"/>
<organism evidence="1 2">
    <name type="scientific">Domibacillus iocasae</name>
    <dbReference type="NCBI Taxonomy" id="1714016"/>
    <lineage>
        <taxon>Bacteria</taxon>
        <taxon>Bacillati</taxon>
        <taxon>Bacillota</taxon>
        <taxon>Bacilli</taxon>
        <taxon>Bacillales</taxon>
        <taxon>Bacillaceae</taxon>
        <taxon>Domibacillus</taxon>
    </lineage>
</organism>
<protein>
    <recommendedName>
        <fullName evidence="3">DUF5659 domain-containing protein</fullName>
    </recommendedName>
</protein>
<evidence type="ECO:0008006" key="3">
    <source>
        <dbReference type="Google" id="ProtNLM"/>
    </source>
</evidence>
<keyword evidence="2" id="KW-1185">Reference proteome</keyword>
<dbReference type="AlphaFoldDB" id="A0A1E7DSH3"/>
<gene>
    <name evidence="1" type="ORF">BA724_16780</name>
</gene>